<feature type="coiled-coil region" evidence="1">
    <location>
        <begin position="181"/>
        <end position="215"/>
    </location>
</feature>
<dbReference type="KEGG" id="mpul:BLA55_02310"/>
<evidence type="ECO:0000313" key="2">
    <source>
        <dbReference type="EMBL" id="APJ38482.1"/>
    </source>
</evidence>
<dbReference type="AlphaFoldDB" id="A0A1L4FSB9"/>
<feature type="coiled-coil region" evidence="1">
    <location>
        <begin position="68"/>
        <end position="95"/>
    </location>
</feature>
<evidence type="ECO:0000256" key="1">
    <source>
        <dbReference type="SAM" id="Coils"/>
    </source>
</evidence>
<reference evidence="3" key="1">
    <citation type="submission" date="2016-10" db="EMBL/GenBank/DDBJ databases">
        <authorList>
            <person name="Beylefeld A."/>
            <person name="Abolnik C."/>
        </authorList>
    </citation>
    <scope>NUCLEOTIDE SEQUENCE [LARGE SCALE GENOMIC DNA]</scope>
    <source>
        <strain evidence="3">B359_6</strain>
    </source>
</reference>
<organism evidence="2 3">
    <name type="scientific">Mycoplasmopsis pullorum</name>
    <dbReference type="NCBI Taxonomy" id="48003"/>
    <lineage>
        <taxon>Bacteria</taxon>
        <taxon>Bacillati</taxon>
        <taxon>Mycoplasmatota</taxon>
        <taxon>Mycoplasmoidales</taxon>
        <taxon>Metamycoplasmataceae</taxon>
        <taxon>Mycoplasmopsis</taxon>
    </lineage>
</organism>
<dbReference type="STRING" id="48003.BLA55_02310"/>
<dbReference type="RefSeq" id="WP_073372486.1">
    <property type="nucleotide sequence ID" value="NZ_CP017813.1"/>
</dbReference>
<evidence type="ECO:0000313" key="3">
    <source>
        <dbReference type="Proteomes" id="UP000184322"/>
    </source>
</evidence>
<dbReference type="EMBL" id="CP017813">
    <property type="protein sequence ID" value="APJ38482.1"/>
    <property type="molecule type" value="Genomic_DNA"/>
</dbReference>
<dbReference type="Proteomes" id="UP000184322">
    <property type="component" value="Chromosome"/>
</dbReference>
<proteinExistence type="predicted"/>
<sequence length="504" mass="60624">MVKIFLVFLILLLLILLFLSALSLNFNFINDKVKKINSDISLKWQQTNSILFRFKKALVHHKEFISIYNELDELNHSLSKKKDFLEEINSTLQNRKKNFWNFFFYFNSYKKIQKTYKTFVQDFDKFNNLSSDLNNKWNTVEEIWSKLLAIAFSCRDYLNANKILLKNSYKTIMDYVNVVCAELTEIENEKIKANFDNIEQKLHNLEQKVFNLLKITLRSKNLEWSLFENLPEICKKSKSHNLYLLNIQKTIANIQHSYSNEIDFNLETKIIDLYILLLSYFNSKVVNSKIMKFIESQLSKIKLIIHFYDEFIKFEEINDKEFLDTVEILRKILTEFENKKTRGNFENTVTYFIANLTKTQNIVNSILKPEVQKEIVLKKSFLQTQDLYYELSIQPILRQDESLRDHFEKLNIIKNKFNIQKANINDLDEWINTISFLINRFVELTTYKNMYDELFKNRIHLYIDQETRHSNSFEKIHNIYLDKKYDLAFEKMIKFLEKREKNGI</sequence>
<keyword evidence="1" id="KW-0175">Coiled coil</keyword>
<dbReference type="OrthoDB" id="400502at2"/>
<protein>
    <submittedName>
        <fullName evidence="2">Uncharacterized protein</fullName>
    </submittedName>
</protein>
<keyword evidence="3" id="KW-1185">Reference proteome</keyword>
<accession>A0A1L4FSB9</accession>
<name>A0A1L4FSB9_9BACT</name>
<gene>
    <name evidence="2" type="ORF">BLA55_02310</name>
</gene>